<comment type="caution">
    <text evidence="19">The sequence shown here is derived from an EMBL/GenBank/DDBJ whole genome shotgun (WGS) entry which is preliminary data.</text>
</comment>
<dbReference type="NCBIfam" id="TIGR01783">
    <property type="entry name" value="TonB-siderophor"/>
    <property type="match status" value="1"/>
</dbReference>
<keyword evidence="5" id="KW-0410">Iron transport</keyword>
<keyword evidence="4 14" id="KW-1134">Transmembrane beta strand</keyword>
<comment type="similarity">
    <text evidence="2 14 15">Belongs to the TonB-dependent receptor family.</text>
</comment>
<dbReference type="Pfam" id="PF00593">
    <property type="entry name" value="TonB_dep_Rec_b-barrel"/>
    <property type="match status" value="1"/>
</dbReference>
<evidence type="ECO:0000256" key="4">
    <source>
        <dbReference type="ARBA" id="ARBA00022452"/>
    </source>
</evidence>
<evidence type="ECO:0000256" key="11">
    <source>
        <dbReference type="ARBA" id="ARBA00023136"/>
    </source>
</evidence>
<keyword evidence="13 14" id="KW-0998">Cell outer membrane</keyword>
<evidence type="ECO:0000256" key="14">
    <source>
        <dbReference type="PROSITE-ProRule" id="PRU01360"/>
    </source>
</evidence>
<evidence type="ECO:0000259" key="18">
    <source>
        <dbReference type="Pfam" id="PF07715"/>
    </source>
</evidence>
<dbReference type="Proteomes" id="UP000469430">
    <property type="component" value="Unassembled WGS sequence"/>
</dbReference>
<dbReference type="RefSeq" id="WP_161390902.1">
    <property type="nucleotide sequence ID" value="NZ_WTYJ01000002.1"/>
</dbReference>
<dbReference type="EMBL" id="WTYJ01000002">
    <property type="protein sequence ID" value="MXO99152.1"/>
    <property type="molecule type" value="Genomic_DNA"/>
</dbReference>
<keyword evidence="11 14" id="KW-0472">Membrane</keyword>
<protein>
    <submittedName>
        <fullName evidence="19">TonB-dependent siderophore receptor</fullName>
    </submittedName>
</protein>
<evidence type="ECO:0000256" key="3">
    <source>
        <dbReference type="ARBA" id="ARBA00022448"/>
    </source>
</evidence>
<evidence type="ECO:0000256" key="2">
    <source>
        <dbReference type="ARBA" id="ARBA00009810"/>
    </source>
</evidence>
<feature type="domain" description="TonB-dependent receptor plug" evidence="18">
    <location>
        <begin position="65"/>
        <end position="171"/>
    </location>
</feature>
<dbReference type="InterPro" id="IPR000531">
    <property type="entry name" value="Beta-barrel_TonB"/>
</dbReference>
<dbReference type="GO" id="GO:0038023">
    <property type="term" value="F:signaling receptor activity"/>
    <property type="evidence" value="ECO:0007669"/>
    <property type="project" value="InterPro"/>
</dbReference>
<dbReference type="InterPro" id="IPR010105">
    <property type="entry name" value="TonB_sidphr_rcpt"/>
</dbReference>
<evidence type="ECO:0000256" key="6">
    <source>
        <dbReference type="ARBA" id="ARBA00022692"/>
    </source>
</evidence>
<feature type="signal peptide" evidence="16">
    <location>
        <begin position="1"/>
        <end position="29"/>
    </location>
</feature>
<organism evidence="19 20">
    <name type="scientific">Croceibacterium xixiisoli</name>
    <dbReference type="NCBI Taxonomy" id="1476466"/>
    <lineage>
        <taxon>Bacteria</taxon>
        <taxon>Pseudomonadati</taxon>
        <taxon>Pseudomonadota</taxon>
        <taxon>Alphaproteobacteria</taxon>
        <taxon>Sphingomonadales</taxon>
        <taxon>Erythrobacteraceae</taxon>
        <taxon>Croceibacterium</taxon>
    </lineage>
</organism>
<dbReference type="InterPro" id="IPR037066">
    <property type="entry name" value="Plug_dom_sf"/>
</dbReference>
<dbReference type="AlphaFoldDB" id="A0A6I4TTG0"/>
<dbReference type="PROSITE" id="PS52016">
    <property type="entry name" value="TONB_DEPENDENT_REC_3"/>
    <property type="match status" value="1"/>
</dbReference>
<dbReference type="Gene3D" id="2.40.170.20">
    <property type="entry name" value="TonB-dependent receptor, beta-barrel domain"/>
    <property type="match status" value="1"/>
</dbReference>
<dbReference type="InterPro" id="IPR036942">
    <property type="entry name" value="Beta-barrel_TonB_sf"/>
</dbReference>
<evidence type="ECO:0000256" key="7">
    <source>
        <dbReference type="ARBA" id="ARBA00022729"/>
    </source>
</evidence>
<keyword evidence="9" id="KW-0406">Ion transport</keyword>
<evidence type="ECO:0000256" key="13">
    <source>
        <dbReference type="ARBA" id="ARBA00023237"/>
    </source>
</evidence>
<accession>A0A6I4TTG0</accession>
<dbReference type="InterPro" id="IPR012910">
    <property type="entry name" value="Plug_dom"/>
</dbReference>
<dbReference type="GO" id="GO:0015344">
    <property type="term" value="F:siderophore uptake transmembrane transporter activity"/>
    <property type="evidence" value="ECO:0007669"/>
    <property type="project" value="TreeGrafter"/>
</dbReference>
<sequence>MNPRTPSPFARRAWGAGLLLSAAALPQMAAAQDAVTDEQSANQIVVIATGQSTAGTSSRTDTPIIESPQTISIINRAELDLRGVLSVNEAIAYTAGVVAEFGGIDSRVDAIKLRGFEAGGFSSNMTFVDGLRLPSGGQWTQLAFDPYSLDQIEVLKGPSSILFGQSAPGGVLNMVSKRANTRGGGEVSLWANGFNDLGRWQMQAAADIGGSLTENGELSARLVGLARDGKTAVDGVSNRRFYVSPSLTWAPADNIELTVLAQYQRDEGGSTFQFLPMTGTLNPSAGRTIENDAFIGEPDWNVFDRDQYLLGAFLKANLSDDVKLITNVRYTKVNTLYRAIVLSGDTVTTCPTTAQFAGCVPGQTVGRRGVQGLGSSEGIAGDMHLQGNFTTGGLDHLIIAGFDASATDWWHNRDNVSATVLPVLNIFDPSPRGATGFETSLTNGTHTRTQNDQVGVFLQDTISAGGLRLTIGGRKDWAFDQTLNQLNLQKWTTDTSKFTWRAGAVYLLDNGLAPYFSYSTSFQPVTADPTSNINTNEAFVPMTGEQWEGGLRFQPRGSDAYFTLSGYQITQQNMLAARGGERCGAAQVICQEQTGEVRFRGAEFEARVNTRIGVTLLGSVTRAWSEITESRTLTEVGNQFAGVPEWSASGFASYQFRNGALEGFGFGGGMRYTGDSFGNNANTFAIPDYLLFDAMLRYEFGGSLDGLNLSVNARNLADKRYVSTCTAVSGCYYGTGRTVSARLAYRW</sequence>
<dbReference type="Pfam" id="PF07715">
    <property type="entry name" value="Plug"/>
    <property type="match status" value="1"/>
</dbReference>
<dbReference type="InterPro" id="IPR039426">
    <property type="entry name" value="TonB-dep_rcpt-like"/>
</dbReference>
<proteinExistence type="inferred from homology"/>
<dbReference type="GO" id="GO:0009279">
    <property type="term" value="C:cell outer membrane"/>
    <property type="evidence" value="ECO:0007669"/>
    <property type="project" value="UniProtKB-SubCell"/>
</dbReference>
<evidence type="ECO:0000256" key="15">
    <source>
        <dbReference type="RuleBase" id="RU003357"/>
    </source>
</evidence>
<feature type="domain" description="TonB-dependent receptor-like beta-barrel" evidence="17">
    <location>
        <begin position="250"/>
        <end position="716"/>
    </location>
</feature>
<keyword evidence="7 16" id="KW-0732">Signal</keyword>
<dbReference type="CDD" id="cd01347">
    <property type="entry name" value="ligand_gated_channel"/>
    <property type="match status" value="1"/>
</dbReference>
<keyword evidence="8" id="KW-0408">Iron</keyword>
<keyword evidence="10 15" id="KW-0798">TonB box</keyword>
<comment type="subcellular location">
    <subcellularLocation>
        <location evidence="1 14">Cell outer membrane</location>
        <topology evidence="1 14">Multi-pass membrane protein</topology>
    </subcellularLocation>
</comment>
<reference evidence="19 20" key="1">
    <citation type="submission" date="2019-12" db="EMBL/GenBank/DDBJ databases">
        <title>Genomic-based taxomic classification of the family Erythrobacteraceae.</title>
        <authorList>
            <person name="Xu L."/>
        </authorList>
    </citation>
    <scope>NUCLEOTIDE SEQUENCE [LARGE SCALE GENOMIC DNA]</scope>
    <source>
        <strain evidence="19 20">S36</strain>
    </source>
</reference>
<dbReference type="OrthoDB" id="9760333at2"/>
<evidence type="ECO:0000313" key="19">
    <source>
        <dbReference type="EMBL" id="MXO99152.1"/>
    </source>
</evidence>
<evidence type="ECO:0000256" key="5">
    <source>
        <dbReference type="ARBA" id="ARBA00022496"/>
    </source>
</evidence>
<gene>
    <name evidence="19" type="ORF">GRI97_09135</name>
</gene>
<keyword evidence="3 14" id="KW-0813">Transport</keyword>
<keyword evidence="6 14" id="KW-0812">Transmembrane</keyword>
<dbReference type="FunFam" id="2.170.130.10:FF:000001">
    <property type="entry name" value="Catecholate siderophore TonB-dependent receptor"/>
    <property type="match status" value="1"/>
</dbReference>
<evidence type="ECO:0000256" key="10">
    <source>
        <dbReference type="ARBA" id="ARBA00023077"/>
    </source>
</evidence>
<dbReference type="GO" id="GO:0015891">
    <property type="term" value="P:siderophore transport"/>
    <property type="evidence" value="ECO:0007669"/>
    <property type="project" value="InterPro"/>
</dbReference>
<feature type="chain" id="PRO_5026144591" evidence="16">
    <location>
        <begin position="30"/>
        <end position="747"/>
    </location>
</feature>
<dbReference type="Gene3D" id="2.170.130.10">
    <property type="entry name" value="TonB-dependent receptor, plug domain"/>
    <property type="match status" value="1"/>
</dbReference>
<evidence type="ECO:0000256" key="1">
    <source>
        <dbReference type="ARBA" id="ARBA00004571"/>
    </source>
</evidence>
<evidence type="ECO:0000256" key="16">
    <source>
        <dbReference type="SAM" id="SignalP"/>
    </source>
</evidence>
<evidence type="ECO:0000313" key="20">
    <source>
        <dbReference type="Proteomes" id="UP000469430"/>
    </source>
</evidence>
<dbReference type="PANTHER" id="PTHR32552">
    <property type="entry name" value="FERRICHROME IRON RECEPTOR-RELATED"/>
    <property type="match status" value="1"/>
</dbReference>
<keyword evidence="12 19" id="KW-0675">Receptor</keyword>
<keyword evidence="20" id="KW-1185">Reference proteome</keyword>
<dbReference type="SUPFAM" id="SSF56935">
    <property type="entry name" value="Porins"/>
    <property type="match status" value="1"/>
</dbReference>
<dbReference type="PANTHER" id="PTHR32552:SF68">
    <property type="entry name" value="FERRICHROME OUTER MEMBRANE TRANSPORTER_PHAGE RECEPTOR"/>
    <property type="match status" value="1"/>
</dbReference>
<evidence type="ECO:0000259" key="17">
    <source>
        <dbReference type="Pfam" id="PF00593"/>
    </source>
</evidence>
<evidence type="ECO:0000256" key="8">
    <source>
        <dbReference type="ARBA" id="ARBA00023004"/>
    </source>
</evidence>
<evidence type="ECO:0000256" key="12">
    <source>
        <dbReference type="ARBA" id="ARBA00023170"/>
    </source>
</evidence>
<name>A0A6I4TTG0_9SPHN</name>
<evidence type="ECO:0000256" key="9">
    <source>
        <dbReference type="ARBA" id="ARBA00023065"/>
    </source>
</evidence>